<dbReference type="InterPro" id="IPR019821">
    <property type="entry name" value="Kinesin_motor_CS"/>
</dbReference>
<reference evidence="14 15" key="1">
    <citation type="journal article" date="2011" name="PLoS Genet.">
        <title>Genomic analysis of the necrotrophic fungal pathogens Sclerotinia sclerotiorum and Botrytis cinerea.</title>
        <authorList>
            <person name="Amselem J."/>
            <person name="Cuomo C.A."/>
            <person name="van Kan J.A."/>
            <person name="Viaud M."/>
            <person name="Benito E.P."/>
            <person name="Couloux A."/>
            <person name="Coutinho P.M."/>
            <person name="de Vries R.P."/>
            <person name="Dyer P.S."/>
            <person name="Fillinger S."/>
            <person name="Fournier E."/>
            <person name="Gout L."/>
            <person name="Hahn M."/>
            <person name="Kohn L."/>
            <person name="Lapalu N."/>
            <person name="Plummer K.M."/>
            <person name="Pradier J.M."/>
            <person name="Quevillon E."/>
            <person name="Sharon A."/>
            <person name="Simon A."/>
            <person name="ten Have A."/>
            <person name="Tudzynski B."/>
            <person name="Tudzynski P."/>
            <person name="Wincker P."/>
            <person name="Andrew M."/>
            <person name="Anthouard V."/>
            <person name="Beever R.E."/>
            <person name="Beffa R."/>
            <person name="Benoit I."/>
            <person name="Bouzid O."/>
            <person name="Brault B."/>
            <person name="Chen Z."/>
            <person name="Choquer M."/>
            <person name="Collemare J."/>
            <person name="Cotton P."/>
            <person name="Danchin E.G."/>
            <person name="Da Silva C."/>
            <person name="Gautier A."/>
            <person name="Giraud C."/>
            <person name="Giraud T."/>
            <person name="Gonzalez C."/>
            <person name="Grossetete S."/>
            <person name="Guldener U."/>
            <person name="Henrissat B."/>
            <person name="Howlett B.J."/>
            <person name="Kodira C."/>
            <person name="Kretschmer M."/>
            <person name="Lappartient A."/>
            <person name="Leroch M."/>
            <person name="Levis C."/>
            <person name="Mauceli E."/>
            <person name="Neuveglise C."/>
            <person name="Oeser B."/>
            <person name="Pearson M."/>
            <person name="Poulain J."/>
            <person name="Poussereau N."/>
            <person name="Quesneville H."/>
            <person name="Rascle C."/>
            <person name="Schumacher J."/>
            <person name="Segurens B."/>
            <person name="Sexton A."/>
            <person name="Silva E."/>
            <person name="Sirven C."/>
            <person name="Soanes D.M."/>
            <person name="Talbot N.J."/>
            <person name="Templeton M."/>
            <person name="Yandava C."/>
            <person name="Yarden O."/>
            <person name="Zeng Q."/>
            <person name="Rollins J.A."/>
            <person name="Lebrun M.H."/>
            <person name="Dickman M."/>
        </authorList>
    </citation>
    <scope>NUCLEOTIDE SEQUENCE [LARGE SCALE GENOMIC DNA]</scope>
    <source>
        <strain evidence="14 15">B05.10</strain>
    </source>
</reference>
<evidence type="ECO:0000256" key="7">
    <source>
        <dbReference type="ARBA" id="ARBA00023054"/>
    </source>
</evidence>
<keyword evidence="4" id="KW-0493">Microtubule</keyword>
<feature type="domain" description="Kinesin motor" evidence="13">
    <location>
        <begin position="655"/>
        <end position="990"/>
    </location>
</feature>
<dbReference type="FunFam" id="3.40.850.10:FF:000065">
    <property type="entry name" value="Kinesin-like protein"/>
    <property type="match status" value="1"/>
</dbReference>
<evidence type="ECO:0000256" key="4">
    <source>
        <dbReference type="ARBA" id="ARBA00022701"/>
    </source>
</evidence>
<evidence type="ECO:0000313" key="14">
    <source>
        <dbReference type="EMBL" id="ATZ58337.1"/>
    </source>
</evidence>
<dbReference type="OrthoDB" id="3176171at2759"/>
<keyword evidence="7 11" id="KW-0175">Coiled coil</keyword>
<evidence type="ECO:0000256" key="12">
    <source>
        <dbReference type="SAM" id="MobiDB-lite"/>
    </source>
</evidence>
<dbReference type="PANTHER" id="PTHR47972:SF45">
    <property type="entry name" value="PROTEIN CLARET SEGREGATIONAL"/>
    <property type="match status" value="1"/>
</dbReference>
<evidence type="ECO:0000256" key="5">
    <source>
        <dbReference type="ARBA" id="ARBA00022741"/>
    </source>
</evidence>
<protein>
    <submittedName>
        <fullName evidence="14">Bckar3</fullName>
    </submittedName>
</protein>
<dbReference type="GO" id="GO:0005524">
    <property type="term" value="F:ATP binding"/>
    <property type="evidence" value="ECO:0007669"/>
    <property type="project" value="UniProtKB-UniRule"/>
</dbReference>
<dbReference type="PANTHER" id="PTHR47972">
    <property type="entry name" value="KINESIN-LIKE PROTEIN KLP-3"/>
    <property type="match status" value="1"/>
</dbReference>
<sequence length="1003" mass="111662">MEYQEENQYSHTSQSKPSMSAIPSLGKPLAEMTDSHGNVRSRLPSKMPQPTTLKRQSDKPSNEPAPKRKTLAERAGEPASTMTRTPSVRKPSVRGTSIVDIKNNFSQPRTTSASSMSSRTPSVSSRHTSNSSFSQSVGPGRPKSAYGSRPPSYSQSTTSRPNTSQSKGRTNASSTSSDDDGMPPPGGRRKPMIPVPAFTPSQQLNGNTELEVMKVRGHRSTNSMRSQSQDNLRDLSVSTALSRLQINDEQTDPTTGYNLNSTPRKDPLLRHKFSQSVGYQNLRVDNEEAALVLYQAPVQSSVAPKTPSHIPVLAKSEYFNSTPITPCKSSRFSPTKKPYLTKDSNVSGVAFDVRSRLESMEAMYARLASTVDGTGKDHDALRNAVSEYKTKLDELEGLKTHLSSSNQTLQANLDDTTQRLSMIQQKLIDATNALDDNIRAHRLEMDDVNRNHRNETDKMRRDNIDELDRVLRTHRNDMLELERRSAVELEDRIRSLERQSDAKMEEERSRRLREVQELESQVTTGHQGLNLALQMKEQELQNLKTELEELKINIERERELKENALNTIKEVQQTMQKTGVETSATIGTLESTVASLRARIHFLESGSKAQSDSFVEMEGRLQEALNSAEESKQKLIKEETLRRILFNQVQELKGNIRVMCRVRPTFKEGAEGECAKILFPDTDKESKELSIIGKEKRSNFGKVSIETHAFSFDRVFGPSSQNQEVFEEISQLVQSALDGYNVCIFAYGQTGAGKTHTMSSADGMIPRATHQIYESAEALKEKGWTYTMEGSFVEVYNEEIHDLLGSSRDLDKKKHEVRHDDKKKQTTVTGLETVLLDSPNAVEAILRKADKNRSVAATKSNERSSRSHSVFILKLVGRNSSTNETSEGTLNLVDLAGSERLKVSGAEGDRMKETQNINKSLSCLGDVIGALGSGKEGTHIPYRNSKLTYLLQYSLGGNSKTLMFVMASPLEAHLGETLTSLKFATKVHNTHIGTAKKSTKVRD</sequence>
<dbReference type="SMART" id="SM00129">
    <property type="entry name" value="KISc"/>
    <property type="match status" value="1"/>
</dbReference>
<feature type="coiled-coil region" evidence="11">
    <location>
        <begin position="464"/>
        <end position="574"/>
    </location>
</feature>
<feature type="coiled-coil region" evidence="11">
    <location>
        <begin position="614"/>
        <end position="641"/>
    </location>
</feature>
<dbReference type="GO" id="GO:0007018">
    <property type="term" value="P:microtubule-based movement"/>
    <property type="evidence" value="ECO:0007669"/>
    <property type="project" value="InterPro"/>
</dbReference>
<dbReference type="GO" id="GO:0008017">
    <property type="term" value="F:microtubule binding"/>
    <property type="evidence" value="ECO:0007669"/>
    <property type="project" value="InterPro"/>
</dbReference>
<keyword evidence="6 10" id="KW-0067">ATP-binding</keyword>
<keyword evidence="8 10" id="KW-0505">Motor protein</keyword>
<dbReference type="GO" id="GO:0008569">
    <property type="term" value="F:minus-end-directed microtubule motor activity"/>
    <property type="evidence" value="ECO:0007669"/>
    <property type="project" value="UniProtKB-ARBA"/>
</dbReference>
<dbReference type="RefSeq" id="XP_024553714.1">
    <property type="nucleotide sequence ID" value="XM_024697897.1"/>
</dbReference>
<dbReference type="GeneID" id="5425985"/>
<keyword evidence="15" id="KW-1185">Reference proteome</keyword>
<dbReference type="Pfam" id="PF00225">
    <property type="entry name" value="Kinesin"/>
    <property type="match status" value="1"/>
</dbReference>
<comment type="subcellular location">
    <subcellularLocation>
        <location evidence="1">Cytoplasm</location>
        <location evidence="1">Cytoskeleton</location>
    </subcellularLocation>
</comment>
<accession>A0A384K719</accession>
<evidence type="ECO:0000313" key="15">
    <source>
        <dbReference type="Proteomes" id="UP000001798"/>
    </source>
</evidence>
<dbReference type="GO" id="GO:0005874">
    <property type="term" value="C:microtubule"/>
    <property type="evidence" value="ECO:0007669"/>
    <property type="project" value="UniProtKB-KW"/>
</dbReference>
<evidence type="ECO:0000256" key="9">
    <source>
        <dbReference type="ARBA" id="ARBA00023212"/>
    </source>
</evidence>
<dbReference type="PRINTS" id="PR00380">
    <property type="entry name" value="KINESINHEAVY"/>
</dbReference>
<dbReference type="GO" id="GO:0090307">
    <property type="term" value="P:mitotic spindle assembly"/>
    <property type="evidence" value="ECO:0007669"/>
    <property type="project" value="UniProtKB-ARBA"/>
</dbReference>
<dbReference type="AlphaFoldDB" id="A0A384K719"/>
<name>A0A384K719_BOTFB</name>
<dbReference type="InterPro" id="IPR027640">
    <property type="entry name" value="Kinesin-like_fam"/>
</dbReference>
<feature type="coiled-coil region" evidence="11">
    <location>
        <begin position="378"/>
        <end position="426"/>
    </location>
</feature>
<reference evidence="14 15" key="3">
    <citation type="journal article" date="2017" name="Mol. Plant Pathol.">
        <title>A gapless genome sequence of the fungus Botrytis cinerea.</title>
        <authorList>
            <person name="Van Kan J.A."/>
            <person name="Stassen J.H."/>
            <person name="Mosbach A."/>
            <person name="Van Der Lee T.A."/>
            <person name="Faino L."/>
            <person name="Farmer A.D."/>
            <person name="Papasotiriou D.G."/>
            <person name="Zhou S."/>
            <person name="Seidl M.F."/>
            <person name="Cottam E."/>
            <person name="Edel D."/>
            <person name="Hahn M."/>
            <person name="Schwartz D.C."/>
            <person name="Dietrich R.A."/>
            <person name="Widdison S."/>
            <person name="Scalliet G."/>
        </authorList>
    </citation>
    <scope>NUCLEOTIDE SEQUENCE [LARGE SCALE GENOMIC DNA]</scope>
    <source>
        <strain evidence="14 15">B05.10</strain>
    </source>
</reference>
<evidence type="ECO:0000256" key="2">
    <source>
        <dbReference type="ARBA" id="ARBA00010899"/>
    </source>
</evidence>
<feature type="compositionally biased region" description="Polar residues" evidence="12">
    <location>
        <begin position="1"/>
        <end position="18"/>
    </location>
</feature>
<dbReference type="PROSITE" id="PS00411">
    <property type="entry name" value="KINESIN_MOTOR_1"/>
    <property type="match status" value="1"/>
</dbReference>
<evidence type="ECO:0000256" key="8">
    <source>
        <dbReference type="ARBA" id="ARBA00023175"/>
    </source>
</evidence>
<evidence type="ECO:0000256" key="1">
    <source>
        <dbReference type="ARBA" id="ARBA00004245"/>
    </source>
</evidence>
<dbReference type="InterPro" id="IPR027417">
    <property type="entry name" value="P-loop_NTPase"/>
</dbReference>
<dbReference type="Proteomes" id="UP000001798">
    <property type="component" value="Chromosome 16"/>
</dbReference>
<reference evidence="14 15" key="2">
    <citation type="journal article" date="2012" name="Eukaryot. Cell">
        <title>Genome update of Botrytis cinerea strains B05.10 and T4.</title>
        <authorList>
            <person name="Staats M."/>
            <person name="van Kan J.A."/>
        </authorList>
    </citation>
    <scope>NUCLEOTIDE SEQUENCE [LARGE SCALE GENOMIC DNA]</scope>
    <source>
        <strain evidence="14 15">B05.10</strain>
    </source>
</reference>
<dbReference type="InterPro" id="IPR036961">
    <property type="entry name" value="Kinesin_motor_dom_sf"/>
</dbReference>
<comment type="similarity">
    <text evidence="2">Belongs to the TRAFAC class myosin-kinesin ATPase superfamily. Kinesin family. KIN-14 subfamily.</text>
</comment>
<organism evidence="14 15">
    <name type="scientific">Botryotinia fuckeliana (strain B05.10)</name>
    <name type="common">Noble rot fungus</name>
    <name type="synonym">Botrytis cinerea</name>
    <dbReference type="NCBI Taxonomy" id="332648"/>
    <lineage>
        <taxon>Eukaryota</taxon>
        <taxon>Fungi</taxon>
        <taxon>Dikarya</taxon>
        <taxon>Ascomycota</taxon>
        <taxon>Pezizomycotina</taxon>
        <taxon>Leotiomycetes</taxon>
        <taxon>Helotiales</taxon>
        <taxon>Sclerotiniaceae</taxon>
        <taxon>Botrytis</taxon>
    </lineage>
</organism>
<evidence type="ECO:0000256" key="6">
    <source>
        <dbReference type="ARBA" id="ARBA00022840"/>
    </source>
</evidence>
<evidence type="ECO:0000256" key="11">
    <source>
        <dbReference type="SAM" id="Coils"/>
    </source>
</evidence>
<proteinExistence type="inferred from homology"/>
<keyword evidence="3" id="KW-0963">Cytoplasm</keyword>
<dbReference type="SUPFAM" id="SSF52540">
    <property type="entry name" value="P-loop containing nucleoside triphosphate hydrolases"/>
    <property type="match status" value="1"/>
</dbReference>
<keyword evidence="5 10" id="KW-0547">Nucleotide-binding</keyword>
<feature type="compositionally biased region" description="Low complexity" evidence="12">
    <location>
        <begin position="106"/>
        <end position="129"/>
    </location>
</feature>
<dbReference type="PROSITE" id="PS50067">
    <property type="entry name" value="KINESIN_MOTOR_2"/>
    <property type="match status" value="1"/>
</dbReference>
<dbReference type="VEuPathDB" id="FungiDB:Bcin16g01520"/>
<dbReference type="CDD" id="cd01366">
    <property type="entry name" value="KISc_C_terminal"/>
    <property type="match status" value="1"/>
</dbReference>
<dbReference type="EMBL" id="CP009820">
    <property type="protein sequence ID" value="ATZ58337.1"/>
    <property type="molecule type" value="Genomic_DNA"/>
</dbReference>
<feature type="region of interest" description="Disordered" evidence="12">
    <location>
        <begin position="1"/>
        <end position="203"/>
    </location>
</feature>
<evidence type="ECO:0000259" key="13">
    <source>
        <dbReference type="PROSITE" id="PS50067"/>
    </source>
</evidence>
<evidence type="ECO:0000256" key="3">
    <source>
        <dbReference type="ARBA" id="ARBA00022490"/>
    </source>
</evidence>
<dbReference type="Gene3D" id="3.40.850.10">
    <property type="entry name" value="Kinesin motor domain"/>
    <property type="match status" value="1"/>
</dbReference>
<dbReference type="InterPro" id="IPR001752">
    <property type="entry name" value="Kinesin_motor_dom"/>
</dbReference>
<keyword evidence="9" id="KW-0206">Cytoskeleton</keyword>
<evidence type="ECO:0000256" key="10">
    <source>
        <dbReference type="PROSITE-ProRule" id="PRU00283"/>
    </source>
</evidence>
<feature type="compositionally biased region" description="Polar residues" evidence="12">
    <location>
        <begin position="151"/>
        <end position="172"/>
    </location>
</feature>
<gene>
    <name evidence="14" type="primary">Bckar3</name>
    <name evidence="14" type="ORF">BCIN_16g01520</name>
</gene>
<feature type="binding site" evidence="10">
    <location>
        <begin position="748"/>
        <end position="755"/>
    </location>
    <ligand>
        <name>ATP</name>
        <dbReference type="ChEBI" id="CHEBI:30616"/>
    </ligand>
</feature>